<evidence type="ECO:0000256" key="2">
    <source>
        <dbReference type="PIRSR" id="PIRSR005962-1"/>
    </source>
</evidence>
<dbReference type="InterPro" id="IPR036264">
    <property type="entry name" value="Bact_exopeptidase_dim_dom"/>
</dbReference>
<reference evidence="4" key="1">
    <citation type="submission" date="2017-02" db="EMBL/GenBank/DDBJ databases">
        <authorList>
            <person name="Regsiter A."/>
            <person name="William W."/>
        </authorList>
    </citation>
    <scope>NUCLEOTIDE SEQUENCE</scope>
    <source>
        <strain evidence="4">Bib</strain>
    </source>
</reference>
<dbReference type="InterPro" id="IPR017439">
    <property type="entry name" value="Amidohydrolase"/>
</dbReference>
<proteinExistence type="predicted"/>
<organism evidence="4">
    <name type="scientific">uncultured spirochete</name>
    <dbReference type="NCBI Taxonomy" id="156406"/>
    <lineage>
        <taxon>Bacteria</taxon>
        <taxon>Pseudomonadati</taxon>
        <taxon>Spirochaetota</taxon>
        <taxon>Spirochaetia</taxon>
        <taxon>Spirochaetales</taxon>
        <taxon>environmental samples</taxon>
    </lineage>
</organism>
<dbReference type="InterPro" id="IPR002933">
    <property type="entry name" value="Peptidase_M20"/>
</dbReference>
<feature type="domain" description="Peptidase M20 dimerisation" evidence="3">
    <location>
        <begin position="186"/>
        <end position="282"/>
    </location>
</feature>
<dbReference type="GO" id="GO:0046872">
    <property type="term" value="F:metal ion binding"/>
    <property type="evidence" value="ECO:0007669"/>
    <property type="project" value="UniProtKB-KW"/>
</dbReference>
<dbReference type="FunFam" id="3.30.70.360:FF:000001">
    <property type="entry name" value="N-acetyldiaminopimelate deacetylase"/>
    <property type="match status" value="1"/>
</dbReference>
<evidence type="ECO:0000313" key="4">
    <source>
        <dbReference type="EMBL" id="SLM15235.1"/>
    </source>
</evidence>
<keyword evidence="2" id="KW-0464">Manganese</keyword>
<dbReference type="SUPFAM" id="SSF53187">
    <property type="entry name" value="Zn-dependent exopeptidases"/>
    <property type="match status" value="1"/>
</dbReference>
<dbReference type="CDD" id="cd03886">
    <property type="entry name" value="M20_Acy1"/>
    <property type="match status" value="1"/>
</dbReference>
<accession>A0A3P3XL61</accession>
<dbReference type="Pfam" id="PF07687">
    <property type="entry name" value="M20_dimer"/>
    <property type="match status" value="1"/>
</dbReference>
<dbReference type="GO" id="GO:0050118">
    <property type="term" value="F:N-acetyldiaminopimelate deacetylase activity"/>
    <property type="evidence" value="ECO:0007669"/>
    <property type="project" value="UniProtKB-ARBA"/>
</dbReference>
<dbReference type="EMBL" id="FWDM01000035">
    <property type="protein sequence ID" value="SLM15235.1"/>
    <property type="molecule type" value="Genomic_DNA"/>
</dbReference>
<dbReference type="Pfam" id="PF01546">
    <property type="entry name" value="Peptidase_M20"/>
    <property type="match status" value="1"/>
</dbReference>
<evidence type="ECO:0000256" key="1">
    <source>
        <dbReference type="ARBA" id="ARBA00022801"/>
    </source>
</evidence>
<dbReference type="GO" id="GO:0019877">
    <property type="term" value="P:diaminopimelate biosynthetic process"/>
    <property type="evidence" value="ECO:0007669"/>
    <property type="project" value="UniProtKB-ARBA"/>
</dbReference>
<feature type="binding site" evidence="2">
    <location>
        <position position="136"/>
    </location>
    <ligand>
        <name>Mn(2+)</name>
        <dbReference type="ChEBI" id="CHEBI:29035"/>
        <label>2</label>
    </ligand>
</feature>
<feature type="binding site" evidence="2">
    <location>
        <position position="373"/>
    </location>
    <ligand>
        <name>Mn(2+)</name>
        <dbReference type="ChEBI" id="CHEBI:29035"/>
        <label>2</label>
    </ligand>
</feature>
<dbReference type="Gene3D" id="3.30.70.360">
    <property type="match status" value="1"/>
</dbReference>
<dbReference type="SUPFAM" id="SSF55031">
    <property type="entry name" value="Bacterial exopeptidase dimerisation domain"/>
    <property type="match status" value="1"/>
</dbReference>
<dbReference type="AlphaFoldDB" id="A0A3P3XL61"/>
<evidence type="ECO:0000259" key="3">
    <source>
        <dbReference type="Pfam" id="PF07687"/>
    </source>
</evidence>
<keyword evidence="1 4" id="KW-0378">Hydrolase</keyword>
<name>A0A3P3XL61_9SPIR</name>
<gene>
    <name evidence="4" type="ORF">SPIROBIBN47_400025</name>
</gene>
<feature type="binding site" evidence="2">
    <location>
        <position position="102"/>
    </location>
    <ligand>
        <name>Mn(2+)</name>
        <dbReference type="ChEBI" id="CHEBI:29035"/>
        <label>2</label>
    </ligand>
</feature>
<dbReference type="PIRSF" id="PIRSF005962">
    <property type="entry name" value="Pept_M20D_amidohydro"/>
    <property type="match status" value="1"/>
</dbReference>
<keyword evidence="2" id="KW-0479">Metal-binding</keyword>
<sequence>MENLLKEALAMQDWLIDTRRTLHRIPEPGNEEIKTSQAICAQLDALGIPYTRIGTGVVGLLEGARSGRCIALRADMDALPIEEPQDRPYASQHPGYMHACGHDAHMTIALGAAKLLARRRHEFSGSVKFLFQPAEETTGGAKPMIEAGCLENPHVDFVLGLHVIPELPAGQIEVKPGPFYGASDNLEIRIKGKSSHAAYPEQGIDAIVAASAVVQMLQTIVSRSISALDSAVITIGKIQGGTRSNIIASEVVLTGTIRTLSEQVRKFIGASVEEVCAHTAAAYGASSEVHISPSYPVLVNDEAATEFVRQTAIQVLGAPNVHLRQKPTLGVEDFAYYLRERPGAFWHLGCGKHPPLAADSVGSISAGATAALHSPDFDIDESCLPIGVALQASTAMRWLLDI</sequence>
<comment type="cofactor">
    <cofactor evidence="2">
        <name>Mn(2+)</name>
        <dbReference type="ChEBI" id="CHEBI:29035"/>
    </cofactor>
    <text evidence="2">The Mn(2+) ion enhances activity.</text>
</comment>
<protein>
    <submittedName>
        <fullName evidence="4">Amidohydrolase</fullName>
    </submittedName>
</protein>
<dbReference type="InterPro" id="IPR011650">
    <property type="entry name" value="Peptidase_M20_dimer"/>
</dbReference>
<feature type="binding site" evidence="2">
    <location>
        <position position="162"/>
    </location>
    <ligand>
        <name>Mn(2+)</name>
        <dbReference type="ChEBI" id="CHEBI:29035"/>
        <label>2</label>
    </ligand>
</feature>
<dbReference type="NCBIfam" id="TIGR01891">
    <property type="entry name" value="amidohydrolases"/>
    <property type="match status" value="1"/>
</dbReference>
<dbReference type="PANTHER" id="PTHR11014:SF63">
    <property type="entry name" value="METALLOPEPTIDASE, PUTATIVE (AFU_ORTHOLOGUE AFUA_6G09600)-RELATED"/>
    <property type="match status" value="1"/>
</dbReference>
<dbReference type="Gene3D" id="3.40.630.10">
    <property type="entry name" value="Zn peptidases"/>
    <property type="match status" value="1"/>
</dbReference>
<dbReference type="PANTHER" id="PTHR11014">
    <property type="entry name" value="PEPTIDASE M20 FAMILY MEMBER"/>
    <property type="match status" value="1"/>
</dbReference>
<feature type="binding site" evidence="2">
    <location>
        <position position="100"/>
    </location>
    <ligand>
        <name>Mn(2+)</name>
        <dbReference type="ChEBI" id="CHEBI:29035"/>
        <label>2</label>
    </ligand>
</feature>